<dbReference type="GO" id="GO:0042586">
    <property type="term" value="F:peptide deformylase activity"/>
    <property type="evidence" value="ECO:0007669"/>
    <property type="project" value="UniProtKB-UniRule"/>
</dbReference>
<reference evidence="3" key="1">
    <citation type="journal article" date="2020" name="mSystems">
        <title>Genome- and Community-Level Interaction Insights into Carbon Utilization and Element Cycling Functions of Hydrothermarchaeota in Hydrothermal Sediment.</title>
        <authorList>
            <person name="Zhou Z."/>
            <person name="Liu Y."/>
            <person name="Xu W."/>
            <person name="Pan J."/>
            <person name="Luo Z.H."/>
            <person name="Li M."/>
        </authorList>
    </citation>
    <scope>NUCLEOTIDE SEQUENCE [LARGE SCALE GENOMIC DNA]</scope>
    <source>
        <strain evidence="3">SpSt-70</strain>
    </source>
</reference>
<gene>
    <name evidence="2 3" type="primary">def</name>
    <name evidence="3" type="ORF">ENU78_03170</name>
</gene>
<dbReference type="InterPro" id="IPR023635">
    <property type="entry name" value="Peptide_deformylase"/>
</dbReference>
<keyword evidence="2" id="KW-0648">Protein biosynthesis</keyword>
<dbReference type="NCBIfam" id="TIGR00079">
    <property type="entry name" value="pept_deformyl"/>
    <property type="match status" value="1"/>
</dbReference>
<dbReference type="CDD" id="cd00487">
    <property type="entry name" value="Pep_deformylase"/>
    <property type="match status" value="1"/>
</dbReference>
<dbReference type="PANTHER" id="PTHR10458:SF22">
    <property type="entry name" value="PEPTIDE DEFORMYLASE"/>
    <property type="match status" value="1"/>
</dbReference>
<feature type="active site" evidence="2">
    <location>
        <position position="130"/>
    </location>
</feature>
<comment type="caution">
    <text evidence="3">The sequence shown here is derived from an EMBL/GenBank/DDBJ whole genome shotgun (WGS) entry which is preliminary data.</text>
</comment>
<dbReference type="RefSeq" id="WP_149122938.1">
    <property type="nucleotide sequence ID" value="NZ_VTFL01000004.1"/>
</dbReference>
<organism evidence="3">
    <name type="scientific">Dictyoglomus thermophilum</name>
    <dbReference type="NCBI Taxonomy" id="14"/>
    <lineage>
        <taxon>Bacteria</taxon>
        <taxon>Pseudomonadati</taxon>
        <taxon>Dictyoglomota</taxon>
        <taxon>Dictyoglomia</taxon>
        <taxon>Dictyoglomales</taxon>
        <taxon>Dictyoglomaceae</taxon>
        <taxon>Dictyoglomus</taxon>
    </lineage>
</organism>
<keyword evidence="2" id="KW-0408">Iron</keyword>
<comment type="function">
    <text evidence="2">Removes the formyl group from the N-terminal Met of newly synthesized proteins. Requires at least a dipeptide for an efficient rate of reaction. N-terminal L-methionine is a prerequisite for activity but the enzyme has broad specificity at other positions.</text>
</comment>
<feature type="binding site" evidence="2">
    <location>
        <position position="87"/>
    </location>
    <ligand>
        <name>Fe cation</name>
        <dbReference type="ChEBI" id="CHEBI:24875"/>
    </ligand>
</feature>
<dbReference type="PANTHER" id="PTHR10458">
    <property type="entry name" value="PEPTIDE DEFORMYLASE"/>
    <property type="match status" value="1"/>
</dbReference>
<dbReference type="EMBL" id="DTDV01000007">
    <property type="protein sequence ID" value="HGK23444.1"/>
    <property type="molecule type" value="Genomic_DNA"/>
</dbReference>
<keyword evidence="2 3" id="KW-0378">Hydrolase</keyword>
<comment type="similarity">
    <text evidence="1 2">Belongs to the polypeptide deformylase family.</text>
</comment>
<accession>A0A7C2GW83</accession>
<dbReference type="Gene3D" id="3.90.45.10">
    <property type="entry name" value="Peptide deformylase"/>
    <property type="match status" value="1"/>
</dbReference>
<dbReference type="GO" id="GO:0006412">
    <property type="term" value="P:translation"/>
    <property type="evidence" value="ECO:0007669"/>
    <property type="project" value="UniProtKB-UniRule"/>
</dbReference>
<dbReference type="HAMAP" id="MF_00163">
    <property type="entry name" value="Pep_deformylase"/>
    <property type="match status" value="1"/>
</dbReference>
<dbReference type="EC" id="3.5.1.88" evidence="2"/>
<dbReference type="InterPro" id="IPR036821">
    <property type="entry name" value="Peptide_deformylase_sf"/>
</dbReference>
<evidence type="ECO:0000256" key="1">
    <source>
        <dbReference type="ARBA" id="ARBA00010759"/>
    </source>
</evidence>
<dbReference type="GO" id="GO:0046872">
    <property type="term" value="F:metal ion binding"/>
    <property type="evidence" value="ECO:0007669"/>
    <property type="project" value="UniProtKB-KW"/>
</dbReference>
<feature type="binding site" evidence="2">
    <location>
        <position position="133"/>
    </location>
    <ligand>
        <name>Fe cation</name>
        <dbReference type="ChEBI" id="CHEBI:24875"/>
    </ligand>
</feature>
<name>A0A7C2GW83_DICTH</name>
<feature type="binding site" evidence="2">
    <location>
        <position position="129"/>
    </location>
    <ligand>
        <name>Fe cation</name>
        <dbReference type="ChEBI" id="CHEBI:24875"/>
    </ligand>
</feature>
<evidence type="ECO:0000256" key="2">
    <source>
        <dbReference type="HAMAP-Rule" id="MF_00163"/>
    </source>
</evidence>
<protein>
    <recommendedName>
        <fullName evidence="2">Peptide deformylase</fullName>
        <shortName evidence="2">PDF</shortName>
        <ecNumber evidence="2">3.5.1.88</ecNumber>
    </recommendedName>
    <alternativeName>
        <fullName evidence="2">Polypeptide deformylase</fullName>
    </alternativeName>
</protein>
<dbReference type="AlphaFoldDB" id="A0A7C2GW83"/>
<keyword evidence="2" id="KW-0479">Metal-binding</keyword>
<comment type="cofactor">
    <cofactor evidence="2">
        <name>Fe(2+)</name>
        <dbReference type="ChEBI" id="CHEBI:29033"/>
    </cofactor>
    <text evidence="2">Binds 1 Fe(2+) ion.</text>
</comment>
<dbReference type="NCBIfam" id="NF001159">
    <property type="entry name" value="PRK00150.1-3"/>
    <property type="match status" value="1"/>
</dbReference>
<dbReference type="PIRSF" id="PIRSF004749">
    <property type="entry name" value="Pep_def"/>
    <property type="match status" value="1"/>
</dbReference>
<comment type="catalytic activity">
    <reaction evidence="2">
        <text>N-terminal N-formyl-L-methionyl-[peptide] + H2O = N-terminal L-methionyl-[peptide] + formate</text>
        <dbReference type="Rhea" id="RHEA:24420"/>
        <dbReference type="Rhea" id="RHEA-COMP:10639"/>
        <dbReference type="Rhea" id="RHEA-COMP:10640"/>
        <dbReference type="ChEBI" id="CHEBI:15377"/>
        <dbReference type="ChEBI" id="CHEBI:15740"/>
        <dbReference type="ChEBI" id="CHEBI:49298"/>
        <dbReference type="ChEBI" id="CHEBI:64731"/>
        <dbReference type="EC" id="3.5.1.88"/>
    </reaction>
</comment>
<dbReference type="SUPFAM" id="SSF56420">
    <property type="entry name" value="Peptide deformylase"/>
    <property type="match status" value="1"/>
</dbReference>
<sequence>MIREIRKVGDPILKTKAKKVEKIDEKVKELARDMIETMKFCNGVGLAAPQVGESLRIIVVDYEDNPIVLINPEIIEMSGEELDYEGCLSVPGVEVPVKRAERIVFKAQDLDGRTKKYRAKGLLARVVQHEVDHLDGMLILDRAVEEPLKTEEK</sequence>
<proteinExistence type="inferred from homology"/>
<dbReference type="PRINTS" id="PR01576">
    <property type="entry name" value="PDEFORMYLASE"/>
</dbReference>
<evidence type="ECO:0000313" key="3">
    <source>
        <dbReference type="EMBL" id="HGK23444.1"/>
    </source>
</evidence>
<dbReference type="Pfam" id="PF01327">
    <property type="entry name" value="Pep_deformylase"/>
    <property type="match status" value="1"/>
</dbReference>